<sequence>MPLLVGLVSTLFRTDVDAGAPAAGLVPGFAGIDSLVPATPGGHGERGARGVQVNRHLRGWDCATPFHVEPSRARTAC</sequence>
<accession>A0A1I5EWF2</accession>
<gene>
    <name evidence="1" type="ORF">SAMN05216207_103323</name>
</gene>
<dbReference type="AlphaFoldDB" id="A0A1I5EWF2"/>
<keyword evidence="2" id="KW-1185">Reference proteome</keyword>
<protein>
    <submittedName>
        <fullName evidence="1">Uncharacterized protein</fullName>
    </submittedName>
</protein>
<evidence type="ECO:0000313" key="2">
    <source>
        <dbReference type="Proteomes" id="UP000199614"/>
    </source>
</evidence>
<organism evidence="1 2">
    <name type="scientific">Pseudonocardia ammonioxydans</name>
    <dbReference type="NCBI Taxonomy" id="260086"/>
    <lineage>
        <taxon>Bacteria</taxon>
        <taxon>Bacillati</taxon>
        <taxon>Actinomycetota</taxon>
        <taxon>Actinomycetes</taxon>
        <taxon>Pseudonocardiales</taxon>
        <taxon>Pseudonocardiaceae</taxon>
        <taxon>Pseudonocardia</taxon>
    </lineage>
</organism>
<reference evidence="1 2" key="1">
    <citation type="submission" date="2016-10" db="EMBL/GenBank/DDBJ databases">
        <authorList>
            <person name="de Groot N.N."/>
        </authorList>
    </citation>
    <scope>NUCLEOTIDE SEQUENCE [LARGE SCALE GENOMIC DNA]</scope>
    <source>
        <strain evidence="1 2">CGMCC 4.1877</strain>
    </source>
</reference>
<proteinExistence type="predicted"/>
<dbReference type="EMBL" id="FOUY01000033">
    <property type="protein sequence ID" value="SFO15361.1"/>
    <property type="molecule type" value="Genomic_DNA"/>
</dbReference>
<name>A0A1I5EWF2_PSUAM</name>
<dbReference type="Proteomes" id="UP000199614">
    <property type="component" value="Unassembled WGS sequence"/>
</dbReference>
<evidence type="ECO:0000313" key="1">
    <source>
        <dbReference type="EMBL" id="SFO15361.1"/>
    </source>
</evidence>
<dbReference type="RefSeq" id="WP_093350726.1">
    <property type="nucleotide sequence ID" value="NZ_FOUY01000033.1"/>
</dbReference>
<dbReference type="OrthoDB" id="9787548at2"/>